<reference evidence="3 4" key="2">
    <citation type="journal article" date="2016" name="Genome Announc.">
        <title>Complete Genome Sequences of Two Interactive Moderate Thermophiles, Paenibacillus napthalenovorans 32O-Y and Paenibacillus sp. 32O-W.</title>
        <authorList>
            <person name="Butler R.R.III."/>
            <person name="Wang J."/>
            <person name="Stark B.C."/>
            <person name="Pombert J.F."/>
        </authorList>
    </citation>
    <scope>NUCLEOTIDE SEQUENCE [LARGE SCALE GENOMIC DNA]</scope>
    <source>
        <strain evidence="3 4">32O-Y</strain>
    </source>
</reference>
<dbReference type="AlphaFoldDB" id="A0A0U2ULJ0"/>
<dbReference type="InterPro" id="IPR036291">
    <property type="entry name" value="NAD(P)-bd_dom_sf"/>
</dbReference>
<dbReference type="GO" id="GO:0008206">
    <property type="term" value="P:bile acid metabolic process"/>
    <property type="evidence" value="ECO:0007669"/>
    <property type="project" value="UniProtKB-ARBA"/>
</dbReference>
<keyword evidence="4" id="KW-1185">Reference proteome</keyword>
<dbReference type="PANTHER" id="PTHR43477:SF1">
    <property type="entry name" value="DIHYDROANTICAPSIN 7-DEHYDROGENASE"/>
    <property type="match status" value="1"/>
</dbReference>
<dbReference type="EMBL" id="CP013652">
    <property type="protein sequence ID" value="ALS23964.1"/>
    <property type="molecule type" value="Genomic_DNA"/>
</dbReference>
<gene>
    <name evidence="3" type="ORF">IJ22_36260</name>
</gene>
<comment type="similarity">
    <text evidence="1">Belongs to the short-chain dehydrogenases/reductases (SDR) family.</text>
</comment>
<dbReference type="PANTHER" id="PTHR43477">
    <property type="entry name" value="DIHYDROANTICAPSIN 7-DEHYDROGENASE"/>
    <property type="match status" value="1"/>
</dbReference>
<protein>
    <submittedName>
        <fullName evidence="3">Short-chain dehydrogenase</fullName>
    </submittedName>
</protein>
<dbReference type="GO" id="GO:0016491">
    <property type="term" value="F:oxidoreductase activity"/>
    <property type="evidence" value="ECO:0007669"/>
    <property type="project" value="UniProtKB-KW"/>
</dbReference>
<dbReference type="Proteomes" id="UP000061660">
    <property type="component" value="Chromosome"/>
</dbReference>
<keyword evidence="2" id="KW-0560">Oxidoreductase</keyword>
<proteinExistence type="inferred from homology"/>
<dbReference type="PRINTS" id="PR00081">
    <property type="entry name" value="GDHRDH"/>
</dbReference>
<dbReference type="Gene3D" id="3.40.50.720">
    <property type="entry name" value="NAD(P)-binding Rossmann-like Domain"/>
    <property type="match status" value="1"/>
</dbReference>
<dbReference type="FunFam" id="3.40.50.720:FF:000084">
    <property type="entry name" value="Short-chain dehydrogenase reductase"/>
    <property type="match status" value="1"/>
</dbReference>
<evidence type="ECO:0000313" key="3">
    <source>
        <dbReference type="EMBL" id="ALS23964.1"/>
    </source>
</evidence>
<evidence type="ECO:0000313" key="4">
    <source>
        <dbReference type="Proteomes" id="UP000061660"/>
    </source>
</evidence>
<organism evidence="3 4">
    <name type="scientific">Paenibacillus naphthalenovorans</name>
    <dbReference type="NCBI Taxonomy" id="162209"/>
    <lineage>
        <taxon>Bacteria</taxon>
        <taxon>Bacillati</taxon>
        <taxon>Bacillota</taxon>
        <taxon>Bacilli</taxon>
        <taxon>Bacillales</taxon>
        <taxon>Paenibacillaceae</taxon>
        <taxon>Paenibacillus</taxon>
    </lineage>
</organism>
<dbReference type="PRINTS" id="PR00080">
    <property type="entry name" value="SDRFAMILY"/>
</dbReference>
<dbReference type="InterPro" id="IPR051122">
    <property type="entry name" value="SDR_DHRS6-like"/>
</dbReference>
<dbReference type="RefSeq" id="WP_054817535.1">
    <property type="nucleotide sequence ID" value="NZ_CP013652.1"/>
</dbReference>
<name>A0A0U2ULJ0_9BACL</name>
<dbReference type="Pfam" id="PF13561">
    <property type="entry name" value="adh_short_C2"/>
    <property type="match status" value="1"/>
</dbReference>
<dbReference type="CDD" id="cd05233">
    <property type="entry name" value="SDR_c"/>
    <property type="match status" value="1"/>
</dbReference>
<evidence type="ECO:0000256" key="2">
    <source>
        <dbReference type="ARBA" id="ARBA00023002"/>
    </source>
</evidence>
<accession>A0A0U2ULJ0</accession>
<dbReference type="SUPFAM" id="SSF51735">
    <property type="entry name" value="NAD(P)-binding Rossmann-fold domains"/>
    <property type="match status" value="1"/>
</dbReference>
<sequence>MAHYTCFRNKAVAILGGAEGIGKSCAFLYAQQQADIYLADINEEKSMKLCREIKERGGRITYVKTDATKPEQVRRFAEIAGDSTDLYAVIHCTGGFTGYTPTIHLTDEEWDKVIRLNMHSIFYSSREFAKRMMYSRKGSFVNVSSIAARTALKNTPIHYSCAKAAVESMTKVLAAELGPYGIRVNAVAPGTTKTDRAIAVRGEEVMDLWGKEIPRGTLASPEEIAQAIVFLTSEEAIHITGVCLDVNGGQLIV</sequence>
<evidence type="ECO:0000256" key="1">
    <source>
        <dbReference type="ARBA" id="ARBA00006484"/>
    </source>
</evidence>
<dbReference type="InterPro" id="IPR002347">
    <property type="entry name" value="SDR_fam"/>
</dbReference>
<reference evidence="4" key="1">
    <citation type="submission" date="2015-12" db="EMBL/GenBank/DDBJ databases">
        <title>Complete genome sequences of two moderately thermophilic Paenibacillus species.</title>
        <authorList>
            <person name="Butler R.III."/>
            <person name="Wang J."/>
            <person name="Stark B.C."/>
            <person name="Pombert J.-F."/>
        </authorList>
    </citation>
    <scope>NUCLEOTIDE SEQUENCE [LARGE SCALE GENOMIC DNA]</scope>
    <source>
        <strain evidence="4">32O-Y</strain>
    </source>
</reference>
<dbReference type="STRING" id="162209.IJ22_36260"/>
<dbReference type="PATRIC" id="fig|162209.4.peg.3862"/>
<dbReference type="KEGG" id="pnp:IJ22_36260"/>